<dbReference type="SUPFAM" id="SSF52309">
    <property type="entry name" value="N-(deoxy)ribosyltransferase-like"/>
    <property type="match status" value="1"/>
</dbReference>
<organism evidence="2 3">
    <name type="scientific">Mediterraneibacter hominis</name>
    <dbReference type="NCBI Taxonomy" id="2763054"/>
    <lineage>
        <taxon>Bacteria</taxon>
        <taxon>Bacillati</taxon>
        <taxon>Bacillota</taxon>
        <taxon>Clostridia</taxon>
        <taxon>Lachnospirales</taxon>
        <taxon>Lachnospiraceae</taxon>
        <taxon>Mediterraneibacter</taxon>
    </lineage>
</organism>
<dbReference type="AlphaFoldDB" id="A0A923LGY8"/>
<dbReference type="Proteomes" id="UP000652477">
    <property type="component" value="Unassembled WGS sequence"/>
</dbReference>
<dbReference type="InterPro" id="IPR056670">
    <property type="entry name" value="DUF7768"/>
</dbReference>
<dbReference type="Gene3D" id="3.40.50.10400">
    <property type="entry name" value="Hypothetical protein PA1492"/>
    <property type="match status" value="1"/>
</dbReference>
<reference evidence="2" key="1">
    <citation type="submission" date="2020-08" db="EMBL/GenBank/DDBJ databases">
        <title>Genome public.</title>
        <authorList>
            <person name="Liu C."/>
            <person name="Sun Q."/>
        </authorList>
    </citation>
    <scope>NUCLEOTIDE SEQUENCE</scope>
    <source>
        <strain evidence="2">NSJ-55</strain>
    </source>
</reference>
<protein>
    <submittedName>
        <fullName evidence="2">DUF4406 domain-containing protein</fullName>
    </submittedName>
</protein>
<name>A0A923LGY8_9FIRM</name>
<proteinExistence type="predicted"/>
<dbReference type="EMBL" id="JACOPF010000001">
    <property type="protein sequence ID" value="MBC5687942.1"/>
    <property type="molecule type" value="Genomic_DNA"/>
</dbReference>
<dbReference type="RefSeq" id="WP_186874592.1">
    <property type="nucleotide sequence ID" value="NZ_JACOPF010000001.1"/>
</dbReference>
<evidence type="ECO:0000313" key="2">
    <source>
        <dbReference type="EMBL" id="MBC5687942.1"/>
    </source>
</evidence>
<keyword evidence="3" id="KW-1185">Reference proteome</keyword>
<sequence length="141" mass="16231">MGIRNAEGYMDVVPYHAIANIEREMKAESKIGFRPLIYICAPFSGDIEANKEKAAAFAEYAYQNGCIPVTPHLLFPFMNDESKHERELALHMDLVLMGKCQEVWVLSEHITAGMNAEIEKAQRRRQAVRYFRNDFTEMKCL</sequence>
<dbReference type="Pfam" id="PF24963">
    <property type="entry name" value="DUF7768"/>
    <property type="match status" value="1"/>
</dbReference>
<evidence type="ECO:0000313" key="3">
    <source>
        <dbReference type="Proteomes" id="UP000652477"/>
    </source>
</evidence>
<evidence type="ECO:0000259" key="1">
    <source>
        <dbReference type="Pfam" id="PF24963"/>
    </source>
</evidence>
<comment type="caution">
    <text evidence="2">The sequence shown here is derived from an EMBL/GenBank/DDBJ whole genome shotgun (WGS) entry which is preliminary data.</text>
</comment>
<gene>
    <name evidence="2" type="ORF">H8S37_03205</name>
</gene>
<accession>A0A923LGY8</accession>
<feature type="domain" description="DUF7768" evidence="1">
    <location>
        <begin position="35"/>
        <end position="131"/>
    </location>
</feature>